<reference evidence="2" key="1">
    <citation type="submission" date="2023-07" db="EMBL/GenBank/DDBJ databases">
        <title>A chromosome-level genome assembly of Lolium multiflorum.</title>
        <authorList>
            <person name="Chen Y."/>
            <person name="Copetti D."/>
            <person name="Kolliker R."/>
            <person name="Studer B."/>
        </authorList>
    </citation>
    <scope>NUCLEOTIDE SEQUENCE</scope>
    <source>
        <strain evidence="2">02402/16</strain>
        <tissue evidence="2">Leaf</tissue>
    </source>
</reference>
<evidence type="ECO:0000256" key="1">
    <source>
        <dbReference type="SAM" id="MobiDB-lite"/>
    </source>
</evidence>
<name>A0AAD8WTK2_LOLMU</name>
<gene>
    <name evidence="2" type="ORF">QYE76_040847</name>
</gene>
<evidence type="ECO:0000313" key="2">
    <source>
        <dbReference type="EMBL" id="KAK1679999.1"/>
    </source>
</evidence>
<feature type="region of interest" description="Disordered" evidence="1">
    <location>
        <begin position="196"/>
        <end position="241"/>
    </location>
</feature>
<proteinExistence type="predicted"/>
<dbReference type="PROSITE" id="PS50096">
    <property type="entry name" value="IQ"/>
    <property type="match status" value="1"/>
</dbReference>
<keyword evidence="3" id="KW-1185">Reference proteome</keyword>
<organism evidence="2 3">
    <name type="scientific">Lolium multiflorum</name>
    <name type="common">Italian ryegrass</name>
    <name type="synonym">Lolium perenne subsp. multiflorum</name>
    <dbReference type="NCBI Taxonomy" id="4521"/>
    <lineage>
        <taxon>Eukaryota</taxon>
        <taxon>Viridiplantae</taxon>
        <taxon>Streptophyta</taxon>
        <taxon>Embryophyta</taxon>
        <taxon>Tracheophyta</taxon>
        <taxon>Spermatophyta</taxon>
        <taxon>Magnoliopsida</taxon>
        <taxon>Liliopsida</taxon>
        <taxon>Poales</taxon>
        <taxon>Poaceae</taxon>
        <taxon>BOP clade</taxon>
        <taxon>Pooideae</taxon>
        <taxon>Poodae</taxon>
        <taxon>Poeae</taxon>
        <taxon>Poeae Chloroplast Group 2 (Poeae type)</taxon>
        <taxon>Loliodinae</taxon>
        <taxon>Loliinae</taxon>
        <taxon>Lolium</taxon>
    </lineage>
</organism>
<dbReference type="Proteomes" id="UP001231189">
    <property type="component" value="Unassembled WGS sequence"/>
</dbReference>
<dbReference type="EMBL" id="JAUUTY010000002">
    <property type="protein sequence ID" value="KAK1679999.1"/>
    <property type="molecule type" value="Genomic_DNA"/>
</dbReference>
<evidence type="ECO:0000313" key="3">
    <source>
        <dbReference type="Proteomes" id="UP001231189"/>
    </source>
</evidence>
<protein>
    <submittedName>
        <fullName evidence="2">Uncharacterized protein</fullName>
    </submittedName>
</protein>
<feature type="region of interest" description="Disordered" evidence="1">
    <location>
        <begin position="1"/>
        <end position="32"/>
    </location>
</feature>
<sequence>MLSAMVTPTRQEERRSQSTTAGISETALKTDGASRGITSRGLRYWSAARISPAQAMIEDMTVDTVKSVPPNSTVPSVFSAGGGATAASSLTATTRAGDREALGTSKLSDQKMRIWSGASSSRASRHRRERRELFWGHPPKTMQHWSRSGHRTSKVCLPEQRPRGGWFRVAHGAPSLLNEVKQGDLGWTIPSWPQRSRLHRRSSPQQEPISGNLVPAAQRSETTDRQPGPLRDPPLPGRSLRAAAAGSAAAVAADAAAVVAATRRRAASPLPLSIISGSGHTSAPGVPLLQQPAAFFPTGTLQQQQQLPPPPTPPLQLLSSPTLSLSFGGQLQQQQLLPSPPTPQQRLLPPPTPSLPFGGVGATLAPGSTSTPPGMPFHQVCFPPSPSPLPAWIAIRHVSAAVRLQAAARGLLVRRRVREMRDLQLQLLQVALHCATDLDLVRCVGDLGRTVSPTGGGHAVFPAGSDLKVCAIDSHSAGRRHGVTDRSAPRSTTAFRRRPPRGLLLSRWFPWDPGGCTGCSSRTSCVSRWGVVLEYVMGLGPFLCLFRSTVVIIGDGCCSGALVLWDLSTTTSSVYYNKLYYDKLCLTPAMEGRGQRRAFGSC</sequence>
<feature type="compositionally biased region" description="Pro residues" evidence="1">
    <location>
        <begin position="338"/>
        <end position="354"/>
    </location>
</feature>
<feature type="region of interest" description="Disordered" evidence="1">
    <location>
        <begin position="300"/>
        <end position="357"/>
    </location>
</feature>
<accession>A0AAD8WTK2</accession>
<comment type="caution">
    <text evidence="2">The sequence shown here is derived from an EMBL/GenBank/DDBJ whole genome shotgun (WGS) entry which is preliminary data.</text>
</comment>
<dbReference type="AlphaFoldDB" id="A0AAD8WTK2"/>
<feature type="compositionally biased region" description="Low complexity" evidence="1">
    <location>
        <begin position="315"/>
        <end position="337"/>
    </location>
</feature>